<evidence type="ECO:0000313" key="12">
    <source>
        <dbReference type="Proteomes" id="UP000295221"/>
    </source>
</evidence>
<dbReference type="InterPro" id="IPR048279">
    <property type="entry name" value="MdtK-like"/>
</dbReference>
<dbReference type="PANTHER" id="PTHR43298">
    <property type="entry name" value="MULTIDRUG RESISTANCE PROTEIN NORM-RELATED"/>
    <property type="match status" value="1"/>
</dbReference>
<reference evidence="11 12" key="1">
    <citation type="submission" date="2019-03" db="EMBL/GenBank/DDBJ databases">
        <title>Genomic Encyclopedia of Type Strains, Phase IV (KMG-IV): sequencing the most valuable type-strain genomes for metagenomic binning, comparative biology and taxonomic classification.</title>
        <authorList>
            <person name="Goeker M."/>
        </authorList>
    </citation>
    <scope>NUCLEOTIDE SEQUENCE [LARGE SCALE GENOMIC DNA]</scope>
    <source>
        <strain evidence="11 12">DSM 24179</strain>
    </source>
</reference>
<keyword evidence="7" id="KW-0406">Ion transport</keyword>
<feature type="transmembrane region" description="Helical" evidence="10">
    <location>
        <begin position="169"/>
        <end position="193"/>
    </location>
</feature>
<dbReference type="GO" id="GO:0005886">
    <property type="term" value="C:plasma membrane"/>
    <property type="evidence" value="ECO:0007669"/>
    <property type="project" value="UniProtKB-SubCell"/>
</dbReference>
<keyword evidence="12" id="KW-1185">Reference proteome</keyword>
<keyword evidence="6 10" id="KW-1133">Transmembrane helix</keyword>
<dbReference type="InterPro" id="IPR002528">
    <property type="entry name" value="MATE_fam"/>
</dbReference>
<dbReference type="GO" id="GO:0015297">
    <property type="term" value="F:antiporter activity"/>
    <property type="evidence" value="ECO:0007669"/>
    <property type="project" value="UniProtKB-KW"/>
</dbReference>
<accession>A0A4R2GG94</accession>
<keyword evidence="8 10" id="KW-0472">Membrane</keyword>
<keyword evidence="5 10" id="KW-0812">Transmembrane</keyword>
<sequence length="481" mass="53634">MNNRIADLTKGAILPHLFRLAVPTIGSSFMQMTYNLTDLLWLGRVGEDAVAAVGAAGFYIWFGFSVLLITRIGAEIGVSQSLGRKETGTALQFIRHSLFWAIIITLIYAFCTWLFASELIHFFGIPSQSVNEQGATYLRIVSLGFIFTFVNPTFAGIYNGMGNSKAPFWYMTSGVILNLIVDPVLIFGLWFFPEMGVKGAAWATFISQGLVFVIFVYRFVIIQEMIKLNLSHFRLNRQISKRIFKLGIPVASESALFAFFAMIIARMVAGYGSVAIAVQSIGGQIEAISWMTSSGFATALGSFTGQNFGANKWDRIKKGYFLTMIIGTVLGLMVTALFLFMGKSIFSVFLDDPHAQKLGATYLFILAVSQVFMITEITTRGAFNGLGRTLPPSLIGILFTGLRLPAAWLVITYTSLELYGIWWTISLTSVLKGIVLPLWFINAMRNKPYKIPKPSDHKQVFLIPSRLRQQIIIRRIFRNKL</sequence>
<comment type="subcellular location">
    <subcellularLocation>
        <location evidence="1">Cell membrane</location>
        <topology evidence="1">Multi-pass membrane protein</topology>
    </subcellularLocation>
</comment>
<feature type="transmembrane region" description="Helical" evidence="10">
    <location>
        <begin position="320"/>
        <end position="341"/>
    </location>
</feature>
<evidence type="ECO:0000256" key="3">
    <source>
        <dbReference type="ARBA" id="ARBA00022449"/>
    </source>
</evidence>
<comment type="caution">
    <text evidence="11">The sequence shown here is derived from an EMBL/GenBank/DDBJ whole genome shotgun (WGS) entry which is preliminary data.</text>
</comment>
<keyword evidence="2" id="KW-0813">Transport</keyword>
<evidence type="ECO:0000313" key="11">
    <source>
        <dbReference type="EMBL" id="TCO07234.1"/>
    </source>
</evidence>
<name>A0A4R2GG94_9BACT</name>
<dbReference type="PANTHER" id="PTHR43298:SF2">
    <property type="entry name" value="FMN_FAD EXPORTER YEEO-RELATED"/>
    <property type="match status" value="1"/>
</dbReference>
<evidence type="ECO:0000256" key="5">
    <source>
        <dbReference type="ARBA" id="ARBA00022692"/>
    </source>
</evidence>
<evidence type="ECO:0000256" key="6">
    <source>
        <dbReference type="ARBA" id="ARBA00022989"/>
    </source>
</evidence>
<dbReference type="PIRSF" id="PIRSF006603">
    <property type="entry name" value="DinF"/>
    <property type="match status" value="1"/>
</dbReference>
<feature type="transmembrane region" description="Helical" evidence="10">
    <location>
        <begin position="395"/>
        <end position="414"/>
    </location>
</feature>
<organism evidence="11 12">
    <name type="scientific">Natronoflexus pectinivorans</name>
    <dbReference type="NCBI Taxonomy" id="682526"/>
    <lineage>
        <taxon>Bacteria</taxon>
        <taxon>Pseudomonadati</taxon>
        <taxon>Bacteroidota</taxon>
        <taxon>Bacteroidia</taxon>
        <taxon>Marinilabiliales</taxon>
        <taxon>Marinilabiliaceae</taxon>
        <taxon>Natronoflexus</taxon>
    </lineage>
</organism>
<evidence type="ECO:0000256" key="1">
    <source>
        <dbReference type="ARBA" id="ARBA00004651"/>
    </source>
</evidence>
<feature type="transmembrane region" description="Helical" evidence="10">
    <location>
        <begin position="288"/>
        <end position="308"/>
    </location>
</feature>
<protein>
    <recommendedName>
        <fullName evidence="9">Multidrug-efflux transporter</fullName>
    </recommendedName>
</protein>
<keyword evidence="4" id="KW-1003">Cell membrane</keyword>
<dbReference type="NCBIfam" id="TIGR00797">
    <property type="entry name" value="matE"/>
    <property type="match status" value="1"/>
</dbReference>
<feature type="transmembrane region" description="Helical" evidence="10">
    <location>
        <begin position="420"/>
        <end position="441"/>
    </location>
</feature>
<dbReference type="RefSeq" id="WP_132434254.1">
    <property type="nucleotide sequence ID" value="NZ_SLWK01000009.1"/>
</dbReference>
<feature type="transmembrane region" description="Helical" evidence="10">
    <location>
        <begin position="136"/>
        <end position="157"/>
    </location>
</feature>
<dbReference type="CDD" id="cd13140">
    <property type="entry name" value="MATE_like_1"/>
    <property type="match status" value="1"/>
</dbReference>
<dbReference type="GO" id="GO:0006811">
    <property type="term" value="P:monoatomic ion transport"/>
    <property type="evidence" value="ECO:0007669"/>
    <property type="project" value="UniProtKB-KW"/>
</dbReference>
<evidence type="ECO:0000256" key="4">
    <source>
        <dbReference type="ARBA" id="ARBA00022475"/>
    </source>
</evidence>
<keyword evidence="3" id="KW-0050">Antiport</keyword>
<evidence type="ECO:0000256" key="9">
    <source>
        <dbReference type="ARBA" id="ARBA00031636"/>
    </source>
</evidence>
<dbReference type="Proteomes" id="UP000295221">
    <property type="component" value="Unassembled WGS sequence"/>
</dbReference>
<feature type="transmembrane region" description="Helical" evidence="10">
    <location>
        <begin position="93"/>
        <end position="116"/>
    </location>
</feature>
<feature type="transmembrane region" description="Helical" evidence="10">
    <location>
        <begin position="199"/>
        <end position="222"/>
    </location>
</feature>
<evidence type="ECO:0000256" key="10">
    <source>
        <dbReference type="SAM" id="Phobius"/>
    </source>
</evidence>
<dbReference type="AlphaFoldDB" id="A0A4R2GG94"/>
<evidence type="ECO:0000256" key="2">
    <source>
        <dbReference type="ARBA" id="ARBA00022448"/>
    </source>
</evidence>
<dbReference type="InterPro" id="IPR050222">
    <property type="entry name" value="MATE_MdtK"/>
</dbReference>
<feature type="transmembrane region" description="Helical" evidence="10">
    <location>
        <begin position="361"/>
        <end position="383"/>
    </location>
</feature>
<dbReference type="OrthoDB" id="9776324at2"/>
<dbReference type="EMBL" id="SLWK01000009">
    <property type="protein sequence ID" value="TCO07234.1"/>
    <property type="molecule type" value="Genomic_DNA"/>
</dbReference>
<dbReference type="Pfam" id="PF01554">
    <property type="entry name" value="MatE"/>
    <property type="match status" value="2"/>
</dbReference>
<proteinExistence type="predicted"/>
<feature type="transmembrane region" description="Helical" evidence="10">
    <location>
        <begin position="12"/>
        <end position="30"/>
    </location>
</feature>
<feature type="transmembrane region" description="Helical" evidence="10">
    <location>
        <begin position="50"/>
        <end position="72"/>
    </location>
</feature>
<gene>
    <name evidence="11" type="ORF">EV194_10952</name>
</gene>
<dbReference type="GO" id="GO:0042910">
    <property type="term" value="F:xenobiotic transmembrane transporter activity"/>
    <property type="evidence" value="ECO:0007669"/>
    <property type="project" value="InterPro"/>
</dbReference>
<evidence type="ECO:0000256" key="7">
    <source>
        <dbReference type="ARBA" id="ARBA00023065"/>
    </source>
</evidence>
<evidence type="ECO:0000256" key="8">
    <source>
        <dbReference type="ARBA" id="ARBA00023136"/>
    </source>
</evidence>
<feature type="transmembrane region" description="Helical" evidence="10">
    <location>
        <begin position="243"/>
        <end position="268"/>
    </location>
</feature>